<dbReference type="EMBL" id="JBBNIN010000006">
    <property type="protein sequence ID" value="MEQ2710713.1"/>
    <property type="molecule type" value="Genomic_DNA"/>
</dbReference>
<dbReference type="InterPro" id="IPR023198">
    <property type="entry name" value="PGP-like_dom2"/>
</dbReference>
<proteinExistence type="predicted"/>
<evidence type="ECO:0000313" key="1">
    <source>
        <dbReference type="EMBL" id="MEQ2710713.1"/>
    </source>
</evidence>
<dbReference type="RefSeq" id="WP_329964068.1">
    <property type="nucleotide sequence ID" value="NZ_JBBNIN010000006.1"/>
</dbReference>
<dbReference type="SFLD" id="SFLDG01129">
    <property type="entry name" value="C1.5:_HAD__Beta-PGM__Phosphata"/>
    <property type="match status" value="1"/>
</dbReference>
<dbReference type="Gene3D" id="1.10.150.240">
    <property type="entry name" value="Putative phosphatase, domain 2"/>
    <property type="match status" value="1"/>
</dbReference>
<keyword evidence="2" id="KW-1185">Reference proteome</keyword>
<protein>
    <submittedName>
        <fullName evidence="1">HAD family phosphatase</fullName>
    </submittedName>
</protein>
<comment type="caution">
    <text evidence="1">The sequence shown here is derived from an EMBL/GenBank/DDBJ whole genome shotgun (WGS) entry which is preliminary data.</text>
</comment>
<dbReference type="NCBIfam" id="TIGR01549">
    <property type="entry name" value="HAD-SF-IA-v1"/>
    <property type="match status" value="1"/>
</dbReference>
<dbReference type="InterPro" id="IPR036412">
    <property type="entry name" value="HAD-like_sf"/>
</dbReference>
<dbReference type="Gene3D" id="3.40.50.1000">
    <property type="entry name" value="HAD superfamily/HAD-like"/>
    <property type="match status" value="1"/>
</dbReference>
<dbReference type="SFLD" id="SFLDG01135">
    <property type="entry name" value="C1.5.6:_HAD__Beta-PGM__Phospha"/>
    <property type="match status" value="1"/>
</dbReference>
<accession>A0ABV1IU15</accession>
<dbReference type="CDD" id="cd07505">
    <property type="entry name" value="HAD_BPGM-like"/>
    <property type="match status" value="1"/>
</dbReference>
<dbReference type="Pfam" id="PF13419">
    <property type="entry name" value="HAD_2"/>
    <property type="match status" value="1"/>
</dbReference>
<dbReference type="InterPro" id="IPR006439">
    <property type="entry name" value="HAD-SF_hydro_IA"/>
</dbReference>
<dbReference type="NCBIfam" id="TIGR01509">
    <property type="entry name" value="HAD-SF-IA-v3"/>
    <property type="match status" value="1"/>
</dbReference>
<name>A0ABV1IU15_9FIRM</name>
<dbReference type="PANTHER" id="PTHR18901:SF38">
    <property type="entry name" value="PSEUDOURIDINE-5'-PHOSPHATASE"/>
    <property type="match status" value="1"/>
</dbReference>
<evidence type="ECO:0000313" key="2">
    <source>
        <dbReference type="Proteomes" id="UP001482154"/>
    </source>
</evidence>
<gene>
    <name evidence="1" type="ORF">AAAU51_05950</name>
</gene>
<dbReference type="InterPro" id="IPR041492">
    <property type="entry name" value="HAD_2"/>
</dbReference>
<dbReference type="PANTHER" id="PTHR18901">
    <property type="entry name" value="2-DEOXYGLUCOSE-6-PHOSPHATE PHOSPHATASE 2"/>
    <property type="match status" value="1"/>
</dbReference>
<sequence length="223" mass="25726">MLENKKAVIFDLDGTLVDSMWIWREIDIRFLGKYGLQVPEGLNDELEGYSFHETAVYFKKRFELPLTIEEIMETWNHMASEIYVNEIPLKDGVQDFISLLKERDMKLAIATSNSRKLAKDCLRANGILDAFDYICTSNEVPRGKPEPDVYLHAAKMIDTKPEHALVFEDIPYGLLAGKRAGMEVCAVKDSYSERAVKEKREIADYYIDTYYDILNGTYETLKK</sequence>
<organism evidence="1 2">
    <name type="scientific">Anaerostipes amylophilus</name>
    <dbReference type="NCBI Taxonomy" id="2981779"/>
    <lineage>
        <taxon>Bacteria</taxon>
        <taxon>Bacillati</taxon>
        <taxon>Bacillota</taxon>
        <taxon>Clostridia</taxon>
        <taxon>Lachnospirales</taxon>
        <taxon>Lachnospiraceae</taxon>
        <taxon>Anaerostipes</taxon>
    </lineage>
</organism>
<reference evidence="1 2" key="1">
    <citation type="submission" date="2024-04" db="EMBL/GenBank/DDBJ databases">
        <title>Human intestinal bacterial collection.</title>
        <authorList>
            <person name="Pauvert C."/>
            <person name="Hitch T.C.A."/>
            <person name="Clavel T."/>
        </authorList>
    </citation>
    <scope>NUCLEOTIDE SEQUENCE [LARGE SCALE GENOMIC DNA]</scope>
    <source>
        <strain evidence="1 2">CLA-AA-H249</strain>
    </source>
</reference>
<dbReference type="InterPro" id="IPR023214">
    <property type="entry name" value="HAD_sf"/>
</dbReference>
<dbReference type="PRINTS" id="PR00413">
    <property type="entry name" value="HADHALOGNASE"/>
</dbReference>
<dbReference type="SFLD" id="SFLDS00003">
    <property type="entry name" value="Haloacid_Dehalogenase"/>
    <property type="match status" value="1"/>
</dbReference>
<dbReference type="SUPFAM" id="SSF56784">
    <property type="entry name" value="HAD-like"/>
    <property type="match status" value="1"/>
</dbReference>
<dbReference type="Proteomes" id="UP001482154">
    <property type="component" value="Unassembled WGS sequence"/>
</dbReference>